<dbReference type="Gene3D" id="3.30.450.20">
    <property type="entry name" value="PAS domain"/>
    <property type="match status" value="1"/>
</dbReference>
<dbReference type="CDD" id="cd12912">
    <property type="entry name" value="PDC2_MCP_like"/>
    <property type="match status" value="1"/>
</dbReference>
<evidence type="ECO:0000259" key="10">
    <source>
        <dbReference type="PROSITE" id="PS50885"/>
    </source>
</evidence>
<dbReference type="SUPFAM" id="SSF55874">
    <property type="entry name" value="ATPase domain of HSP90 chaperone/DNA topoisomerase II/histidine kinase"/>
    <property type="match status" value="1"/>
</dbReference>
<comment type="caution">
    <text evidence="11">The sequence shown here is derived from an EMBL/GenBank/DDBJ whole genome shotgun (WGS) entry which is preliminary data.</text>
</comment>
<dbReference type="InterPro" id="IPR050640">
    <property type="entry name" value="Bact_2-comp_sensor_kinase"/>
</dbReference>
<feature type="transmembrane region" description="Helical" evidence="9">
    <location>
        <begin position="68"/>
        <end position="88"/>
    </location>
</feature>
<evidence type="ECO:0000256" key="1">
    <source>
        <dbReference type="ARBA" id="ARBA00004651"/>
    </source>
</evidence>
<keyword evidence="8 9" id="KW-0472">Membrane</keyword>
<dbReference type="AlphaFoldDB" id="A0A5R9GIE0"/>
<evidence type="ECO:0000256" key="8">
    <source>
        <dbReference type="ARBA" id="ARBA00023136"/>
    </source>
</evidence>
<keyword evidence="12" id="KW-1185">Reference proteome</keyword>
<feature type="domain" description="HAMP" evidence="10">
    <location>
        <begin position="376"/>
        <end position="428"/>
    </location>
</feature>
<reference evidence="11 12" key="1">
    <citation type="submission" date="2019-05" db="EMBL/GenBank/DDBJ databases">
        <authorList>
            <person name="Narsing Rao M.P."/>
            <person name="Li W.J."/>
        </authorList>
    </citation>
    <scope>NUCLEOTIDE SEQUENCE [LARGE SCALE GENOMIC DNA]</scope>
    <source>
        <strain evidence="11 12">SYSU_K30003</strain>
    </source>
</reference>
<evidence type="ECO:0000256" key="3">
    <source>
        <dbReference type="ARBA" id="ARBA00022553"/>
    </source>
</evidence>
<evidence type="ECO:0000256" key="6">
    <source>
        <dbReference type="ARBA" id="ARBA00022777"/>
    </source>
</evidence>
<evidence type="ECO:0000256" key="5">
    <source>
        <dbReference type="ARBA" id="ARBA00022692"/>
    </source>
</evidence>
<dbReference type="Proteomes" id="UP000309676">
    <property type="component" value="Unassembled WGS sequence"/>
</dbReference>
<keyword evidence="3" id="KW-0597">Phosphoprotein</keyword>
<evidence type="ECO:0000313" key="11">
    <source>
        <dbReference type="EMBL" id="TLS52583.1"/>
    </source>
</evidence>
<evidence type="ECO:0000256" key="7">
    <source>
        <dbReference type="ARBA" id="ARBA00022989"/>
    </source>
</evidence>
<dbReference type="GO" id="GO:0005886">
    <property type="term" value="C:plasma membrane"/>
    <property type="evidence" value="ECO:0007669"/>
    <property type="project" value="UniProtKB-SubCell"/>
</dbReference>
<dbReference type="InterPro" id="IPR003594">
    <property type="entry name" value="HATPase_dom"/>
</dbReference>
<dbReference type="PANTHER" id="PTHR34220:SF7">
    <property type="entry name" value="SENSOR HISTIDINE KINASE YPDA"/>
    <property type="match status" value="1"/>
</dbReference>
<dbReference type="PROSITE" id="PS50885">
    <property type="entry name" value="HAMP"/>
    <property type="match status" value="1"/>
</dbReference>
<evidence type="ECO:0000256" key="4">
    <source>
        <dbReference type="ARBA" id="ARBA00022679"/>
    </source>
</evidence>
<organism evidence="11 12">
    <name type="scientific">Paenibacillus antri</name>
    <dbReference type="NCBI Taxonomy" id="2582848"/>
    <lineage>
        <taxon>Bacteria</taxon>
        <taxon>Bacillati</taxon>
        <taxon>Bacillota</taxon>
        <taxon>Bacilli</taxon>
        <taxon>Bacillales</taxon>
        <taxon>Paenibacillaceae</taxon>
        <taxon>Paenibacillus</taxon>
    </lineage>
</organism>
<dbReference type="Gene3D" id="3.30.565.10">
    <property type="entry name" value="Histidine kinase-like ATPase, C-terminal domain"/>
    <property type="match status" value="1"/>
</dbReference>
<dbReference type="SMART" id="SM00387">
    <property type="entry name" value="HATPase_c"/>
    <property type="match status" value="1"/>
</dbReference>
<comment type="subcellular location">
    <subcellularLocation>
        <location evidence="1">Cell membrane</location>
        <topology evidence="1">Multi-pass membrane protein</topology>
    </subcellularLocation>
</comment>
<dbReference type="SUPFAM" id="SSF158472">
    <property type="entry name" value="HAMP domain-like"/>
    <property type="match status" value="1"/>
</dbReference>
<dbReference type="InterPro" id="IPR033479">
    <property type="entry name" value="dCache_1"/>
</dbReference>
<name>A0A5R9GIE0_9BACL</name>
<dbReference type="InterPro" id="IPR036890">
    <property type="entry name" value="HATPase_C_sf"/>
</dbReference>
<keyword evidence="7 9" id="KW-1133">Transmembrane helix</keyword>
<dbReference type="InterPro" id="IPR010559">
    <property type="entry name" value="Sig_transdc_His_kin_internal"/>
</dbReference>
<dbReference type="PANTHER" id="PTHR34220">
    <property type="entry name" value="SENSOR HISTIDINE KINASE YPDA"/>
    <property type="match status" value="1"/>
</dbReference>
<evidence type="ECO:0000313" key="12">
    <source>
        <dbReference type="Proteomes" id="UP000309676"/>
    </source>
</evidence>
<dbReference type="Pfam" id="PF06580">
    <property type="entry name" value="His_kinase"/>
    <property type="match status" value="1"/>
</dbReference>
<dbReference type="SMART" id="SM00304">
    <property type="entry name" value="HAMP"/>
    <property type="match status" value="1"/>
</dbReference>
<gene>
    <name evidence="11" type="ORF">FE782_08075</name>
</gene>
<keyword evidence="4" id="KW-0808">Transferase</keyword>
<accession>A0A5R9GIE0</accession>
<dbReference type="Pfam" id="PF00672">
    <property type="entry name" value="HAMP"/>
    <property type="match status" value="1"/>
</dbReference>
<feature type="transmembrane region" description="Helical" evidence="9">
    <location>
        <begin position="355"/>
        <end position="379"/>
    </location>
</feature>
<dbReference type="Pfam" id="PF02743">
    <property type="entry name" value="dCache_1"/>
    <property type="match status" value="1"/>
</dbReference>
<protein>
    <submittedName>
        <fullName evidence="11">HAMP domain-containing protein</fullName>
    </submittedName>
</protein>
<dbReference type="EMBL" id="VCIW01000004">
    <property type="protein sequence ID" value="TLS52583.1"/>
    <property type="molecule type" value="Genomic_DNA"/>
</dbReference>
<dbReference type="Gene3D" id="6.10.340.10">
    <property type="match status" value="1"/>
</dbReference>
<keyword evidence="6" id="KW-0418">Kinase</keyword>
<dbReference type="InterPro" id="IPR003660">
    <property type="entry name" value="HAMP_dom"/>
</dbReference>
<evidence type="ECO:0000256" key="2">
    <source>
        <dbReference type="ARBA" id="ARBA00022475"/>
    </source>
</evidence>
<dbReference type="GO" id="GO:0000155">
    <property type="term" value="F:phosphorelay sensor kinase activity"/>
    <property type="evidence" value="ECO:0007669"/>
    <property type="project" value="InterPro"/>
</dbReference>
<keyword evidence="5 9" id="KW-0812">Transmembrane</keyword>
<evidence type="ECO:0000256" key="9">
    <source>
        <dbReference type="SAM" id="Phobius"/>
    </source>
</evidence>
<dbReference type="CDD" id="cd06225">
    <property type="entry name" value="HAMP"/>
    <property type="match status" value="1"/>
</dbReference>
<sequence length="655" mass="74749">MSQGYPTRSPKNMAYFADVCFNFPDRAGKTLFLWRNEYHYATLSSGRGGVKPVAWIRSVQGLSIKTKLIVLIVVFLCFPFLTLGIIWYEISTESIEKNAIEYNRQMVSQVNDRLEAYFEDLENTTYPLVMHPQILEFIDSDLPINFTARTTLLENLPNLFFGRNDVFGFAIVSRNDIVVKAVNGRASYGTEEVAELRNIYHSEASAVGPRYKILGIDQVSSNVGSQENVMVLRLIRKFVNPETFRSTGMLIIDLQLDRIAGIAETLSVGPQSNVWVIDSNGQIVHHHDKSMLGQPVDAVYLHDFARYEKEGVYLKTVEGQRRLVVFTRSEETNWTMVSEVPMKELIGDLIHLRNYTLWAGSALVFFVLIALSMFSISLTRSLRHLQHLMKKAENGDLMAKASEKRTDEIGGLNRSFNKMVAEIRMLIEVVHASRIREKEMEIKQREAMMRALQSQINPHFLYNTLEVINSYAILEGVMPISKMATSLADVFRYSIGDPNERVSLRNELHHMSAYFDILSERYPYLQVDDRTSATEVEDVQAVRLIVQPIVENAFKHGYEKHKLRLGYIGFEGERGSDSYTLRVMDRGVGMPPEQAEAYNRYFADPEPSNEGDGRIGLWNVHQRIRLTYGTPYGLFIETSGPEGTVIQVRLPYSKQ</sequence>
<proteinExistence type="predicted"/>
<dbReference type="Pfam" id="PF02518">
    <property type="entry name" value="HATPase_c"/>
    <property type="match status" value="1"/>
</dbReference>
<keyword evidence="2" id="KW-1003">Cell membrane</keyword>